<proteinExistence type="predicted"/>
<gene>
    <name evidence="4" type="ORF">GJV85_11365</name>
</gene>
<dbReference type="Pfam" id="PF13505">
    <property type="entry name" value="OMP_b-brl"/>
    <property type="match status" value="1"/>
</dbReference>
<feature type="signal peptide" evidence="2">
    <location>
        <begin position="1"/>
        <end position="20"/>
    </location>
</feature>
<dbReference type="KEGG" id="saqt:GJV85_11365"/>
<dbReference type="Gene3D" id="2.40.160.20">
    <property type="match status" value="1"/>
</dbReference>
<reference evidence="4" key="2">
    <citation type="submission" date="2021-04" db="EMBL/GenBank/DDBJ databases">
        <title>Isolation and characterization of a novel species of the genus Sulfurimonas.</title>
        <authorList>
            <person name="Fukui M."/>
        </authorList>
    </citation>
    <scope>NUCLEOTIDE SEQUENCE</scope>
    <source>
        <strain evidence="4">H1576</strain>
    </source>
</reference>
<protein>
    <submittedName>
        <fullName evidence="4">Outer membrane beta-barrel protein</fullName>
    </submittedName>
</protein>
<evidence type="ECO:0000256" key="1">
    <source>
        <dbReference type="ARBA" id="ARBA00022729"/>
    </source>
</evidence>
<evidence type="ECO:0000313" key="4">
    <source>
        <dbReference type="EMBL" id="QSZ42684.1"/>
    </source>
</evidence>
<feature type="domain" description="Outer membrane protein beta-barrel" evidence="3">
    <location>
        <begin position="6"/>
        <end position="189"/>
    </location>
</feature>
<sequence>MKKVLAALALSGMVSINVYASKIESEEKSVQNDFYIALKALATLGNSIKEETTTLEGDMGKGVGVDLGYELTHGFSIEVDATYVENSVKETLANGDSEEFSASYITTSLDIDYKYHLTHEAALIAKVGYEYEIEKIKGLDINNNETGYIVAAAVEYEISEHMALLGEYEYTSIVGPRGNGIFAGIVYGF</sequence>
<dbReference type="SUPFAM" id="SSF56925">
    <property type="entry name" value="OMPA-like"/>
    <property type="match status" value="1"/>
</dbReference>
<evidence type="ECO:0000313" key="5">
    <source>
        <dbReference type="Proteomes" id="UP000671852"/>
    </source>
</evidence>
<dbReference type="Proteomes" id="UP000671852">
    <property type="component" value="Chromosome"/>
</dbReference>
<organism evidence="4 5">
    <name type="scientific">Sulfurimonas aquatica</name>
    <dbReference type="NCBI Taxonomy" id="2672570"/>
    <lineage>
        <taxon>Bacteria</taxon>
        <taxon>Pseudomonadati</taxon>
        <taxon>Campylobacterota</taxon>
        <taxon>Epsilonproteobacteria</taxon>
        <taxon>Campylobacterales</taxon>
        <taxon>Sulfurimonadaceae</taxon>
        <taxon>Sulfurimonas</taxon>
    </lineage>
</organism>
<keyword evidence="1 2" id="KW-0732">Signal</keyword>
<evidence type="ECO:0000256" key="2">
    <source>
        <dbReference type="SAM" id="SignalP"/>
    </source>
</evidence>
<evidence type="ECO:0000259" key="3">
    <source>
        <dbReference type="Pfam" id="PF13505"/>
    </source>
</evidence>
<dbReference type="AlphaFoldDB" id="A0A975GDU6"/>
<feature type="chain" id="PRO_5038023236" evidence="2">
    <location>
        <begin position="21"/>
        <end position="189"/>
    </location>
</feature>
<dbReference type="EMBL" id="CP046072">
    <property type="protein sequence ID" value="QSZ42684.1"/>
    <property type="molecule type" value="Genomic_DNA"/>
</dbReference>
<reference evidence="4" key="1">
    <citation type="submission" date="2019-11" db="EMBL/GenBank/DDBJ databases">
        <authorList>
            <person name="Kojima H."/>
        </authorList>
    </citation>
    <scope>NUCLEOTIDE SEQUENCE</scope>
    <source>
        <strain evidence="4">H1576</strain>
    </source>
</reference>
<keyword evidence="5" id="KW-1185">Reference proteome</keyword>
<dbReference type="RefSeq" id="WP_207561495.1">
    <property type="nucleotide sequence ID" value="NZ_CP046072.1"/>
</dbReference>
<dbReference type="InterPro" id="IPR027385">
    <property type="entry name" value="Beta-barrel_OMP"/>
</dbReference>
<accession>A0A975GDU6</accession>
<dbReference type="InterPro" id="IPR011250">
    <property type="entry name" value="OMP/PagP_B-barrel"/>
</dbReference>
<name>A0A975GDU6_9BACT</name>